<dbReference type="Pfam" id="PF00710">
    <property type="entry name" value="Asparaginase"/>
    <property type="match status" value="1"/>
</dbReference>
<dbReference type="PRINTS" id="PR00139">
    <property type="entry name" value="ASNGLNASE"/>
</dbReference>
<evidence type="ECO:0000256" key="6">
    <source>
        <dbReference type="ARBA" id="ARBA00022692"/>
    </source>
</evidence>
<gene>
    <name evidence="15" type="ORF">ALTATR162_LOCUS9283</name>
</gene>
<comment type="catalytic activity">
    <reaction evidence="10">
        <text>L-asparagine + H2O = L-aspartate + NH4(+)</text>
        <dbReference type="Rhea" id="RHEA:21016"/>
        <dbReference type="ChEBI" id="CHEBI:15377"/>
        <dbReference type="ChEBI" id="CHEBI:28938"/>
        <dbReference type="ChEBI" id="CHEBI:29991"/>
        <dbReference type="ChEBI" id="CHEBI:58048"/>
        <dbReference type="EC" id="3.5.1.1"/>
    </reaction>
</comment>
<dbReference type="InterPro" id="IPR037152">
    <property type="entry name" value="L-asparaginase_N_sf"/>
</dbReference>
<dbReference type="PIRSF" id="PIRSF001220">
    <property type="entry name" value="L-ASNase_gatD"/>
    <property type="match status" value="1"/>
</dbReference>
<name>A0A8J2I762_9PLEO</name>
<dbReference type="GO" id="GO:0022857">
    <property type="term" value="F:transmembrane transporter activity"/>
    <property type="evidence" value="ECO:0007669"/>
    <property type="project" value="InterPro"/>
</dbReference>
<evidence type="ECO:0000256" key="3">
    <source>
        <dbReference type="ARBA" id="ARBA00010518"/>
    </source>
</evidence>
<evidence type="ECO:0000256" key="8">
    <source>
        <dbReference type="ARBA" id="ARBA00022989"/>
    </source>
</evidence>
<reference evidence="15" key="1">
    <citation type="submission" date="2021-05" db="EMBL/GenBank/DDBJ databases">
        <authorList>
            <person name="Stam R."/>
        </authorList>
    </citation>
    <scope>NUCLEOTIDE SEQUENCE</scope>
    <source>
        <strain evidence="15">CS162</strain>
    </source>
</reference>
<dbReference type="AlphaFoldDB" id="A0A8J2I762"/>
<dbReference type="InterPro" id="IPR026030">
    <property type="entry name" value="Pur-cyt_permease_Fcy2/21/22"/>
</dbReference>
<feature type="domain" description="L-asparaginase N-terminal" evidence="13">
    <location>
        <begin position="504"/>
        <end position="692"/>
    </location>
</feature>
<dbReference type="InterPro" id="IPR027473">
    <property type="entry name" value="L-asparaginase_C"/>
</dbReference>
<dbReference type="InterPro" id="IPR040919">
    <property type="entry name" value="Asparaginase_C"/>
</dbReference>
<dbReference type="Pfam" id="PF17763">
    <property type="entry name" value="Asparaginase_C"/>
    <property type="match status" value="1"/>
</dbReference>
<dbReference type="Gene3D" id="3.40.50.40">
    <property type="match status" value="1"/>
</dbReference>
<dbReference type="PANTHER" id="PTHR31806:SF8">
    <property type="entry name" value="TRANSPORTER, PUTATIVE (AFU_ORTHOLOGUE AFUA_2G03000)-RELATED"/>
    <property type="match status" value="1"/>
</dbReference>
<dbReference type="EMBL" id="CAJRGZ010000023">
    <property type="protein sequence ID" value="CAG5179458.1"/>
    <property type="molecule type" value="Genomic_DNA"/>
</dbReference>
<sequence length="847" mass="91616">MSDERKSELFEKVDASSIIHDVEPELGISEPVNALQRFANKLDAVCGVEARGIERIPEELRERAMTYRDYIHMFTIWFSMNCTANQLTLGVLGPVSYNLGLTDSLILCLFGTIFGSVCTGYISTFGPRSGLRTLNVAKYTMGWWPSKLCVILNLCIEIGYGLIDCLVGGLLLSAVNGGGMSVVVGIIIVALITWVVVTFGIKWFYKFEQFVWAPTVLVLFVLIGVAGPHFDTSLRSSGTGAVLHGNRVSYFFLVASGPLSWSSASADYVVYYPKSTNRWLTFAATTCGITCGKLLIEFLGIGLGSGLLKNSTWQESFDSDGIGALVVEAYRPLNGFGSFCCIILAVCIAANNIPGTYAAALNWQQLGAPFAKIPRPIWSTFSCIIFTIIAIAGRDSLFDIFINWLSLIGYWTIIWITMTVQDEYIFRKGSFDWEIWNRKDLLPHGFAALFSMVGGWVGAVLFAAILHTVASAAPTASQFQPRQATTASERLGLTWLGGNSTLPKVLVLFTGGTIAGGSIYGALDDTLYGQLRQTGEDIIARNPYLLNNTQLAISNWTTEDDGSTGTNDALVMNMTRFAHDALCSEDSDIVGAVYTHGTNSLEETAFLMDSLVNCGKPIVGTGSMRPFTHLSWDGEANFFDAVMLAANPESHNRGLMVAFNARIIPGYWVSKLHSTNPDAFGPTSGGDLGIFINSLPIFFNTPSQPLYKHYFDIDAVTAYPTYPALPKVDILYAAREFDGKLVLDAHANGAEGVVVAGTGNGGLPSCQRDIAEALASGLQIVVGTRSSFGPSSPDLTPSYAKAGFLHPIQARIMLQLAIASGMNMNQTIEVFEGGFRDAIGLPWSPGS</sequence>
<dbReference type="GeneID" id="67021487"/>
<comment type="similarity">
    <text evidence="2">Belongs to the purine-cytosine permease (2.A.39) family.</text>
</comment>
<evidence type="ECO:0000256" key="10">
    <source>
        <dbReference type="ARBA" id="ARBA00049366"/>
    </source>
</evidence>
<evidence type="ECO:0000256" key="12">
    <source>
        <dbReference type="SAM" id="Phobius"/>
    </source>
</evidence>
<dbReference type="PROSITE" id="PS51732">
    <property type="entry name" value="ASN_GLN_ASE_3"/>
    <property type="match status" value="1"/>
</dbReference>
<dbReference type="InterPro" id="IPR004550">
    <property type="entry name" value="AsnASE_II"/>
</dbReference>
<evidence type="ECO:0000313" key="16">
    <source>
        <dbReference type="Proteomes" id="UP000676310"/>
    </source>
</evidence>
<evidence type="ECO:0000256" key="1">
    <source>
        <dbReference type="ARBA" id="ARBA00004141"/>
    </source>
</evidence>
<comment type="similarity">
    <text evidence="3">Belongs to the asparaginase 1 family.</text>
</comment>
<evidence type="ECO:0000256" key="2">
    <source>
        <dbReference type="ARBA" id="ARBA00008974"/>
    </source>
</evidence>
<keyword evidence="8 12" id="KW-1133">Transmembrane helix</keyword>
<dbReference type="GO" id="GO:0004067">
    <property type="term" value="F:asparaginase activity"/>
    <property type="evidence" value="ECO:0007669"/>
    <property type="project" value="UniProtKB-UniRule"/>
</dbReference>
<keyword evidence="6 12" id="KW-0812">Transmembrane</keyword>
<feature type="transmembrane region" description="Helical" evidence="12">
    <location>
        <begin position="250"/>
        <end position="272"/>
    </location>
</feature>
<feature type="transmembrane region" description="Helical" evidence="12">
    <location>
        <begin position="211"/>
        <end position="230"/>
    </location>
</feature>
<dbReference type="GO" id="GO:0006530">
    <property type="term" value="P:L-asparagine catabolic process"/>
    <property type="evidence" value="ECO:0007669"/>
    <property type="project" value="UniProtKB-ARBA"/>
</dbReference>
<dbReference type="RefSeq" id="XP_043172851.1">
    <property type="nucleotide sequence ID" value="XM_043316916.1"/>
</dbReference>
<feature type="transmembrane region" description="Helical" evidence="12">
    <location>
        <begin position="70"/>
        <end position="92"/>
    </location>
</feature>
<feature type="domain" description="Asparaginase/glutaminase C-terminal" evidence="14">
    <location>
        <begin position="727"/>
        <end position="831"/>
    </location>
</feature>
<feature type="active site" description="O-isoaspartyl threonine intermediate" evidence="11">
    <location>
        <position position="513"/>
    </location>
</feature>
<accession>A0A8J2I762</accession>
<comment type="subcellular location">
    <subcellularLocation>
        <location evidence="1">Membrane</location>
        <topology evidence="1">Multi-pass membrane protein</topology>
    </subcellularLocation>
</comment>
<dbReference type="SMART" id="SM00870">
    <property type="entry name" value="Asparaginase"/>
    <property type="match status" value="1"/>
</dbReference>
<feature type="transmembrane region" description="Helical" evidence="12">
    <location>
        <begin position="441"/>
        <end position="466"/>
    </location>
</feature>
<evidence type="ECO:0000259" key="13">
    <source>
        <dbReference type="Pfam" id="PF00710"/>
    </source>
</evidence>
<dbReference type="PIRSF" id="PIRSF500176">
    <property type="entry name" value="L_ASNase"/>
    <property type="match status" value="1"/>
</dbReference>
<evidence type="ECO:0000259" key="14">
    <source>
        <dbReference type="Pfam" id="PF17763"/>
    </source>
</evidence>
<dbReference type="InterPro" id="IPR006034">
    <property type="entry name" value="Asparaginase/glutaminase-like"/>
</dbReference>
<feature type="transmembrane region" description="Helical" evidence="12">
    <location>
        <begin position="400"/>
        <end position="420"/>
    </location>
</feature>
<dbReference type="InterPro" id="IPR036152">
    <property type="entry name" value="Asp/glu_Ase-like_sf"/>
</dbReference>
<evidence type="ECO:0000256" key="7">
    <source>
        <dbReference type="ARBA" id="ARBA00022801"/>
    </source>
</evidence>
<evidence type="ECO:0000256" key="5">
    <source>
        <dbReference type="ARBA" id="ARBA00022448"/>
    </source>
</evidence>
<keyword evidence="9 12" id="KW-0472">Membrane</keyword>
<dbReference type="InterPro" id="IPR027474">
    <property type="entry name" value="L-asparaginase_N"/>
</dbReference>
<feature type="transmembrane region" description="Helical" evidence="12">
    <location>
        <begin position="178"/>
        <end position="199"/>
    </location>
</feature>
<dbReference type="InterPro" id="IPR001248">
    <property type="entry name" value="Pur-cyt_permease"/>
</dbReference>
<dbReference type="PANTHER" id="PTHR31806">
    <property type="entry name" value="PURINE-CYTOSINE PERMEASE FCY2-RELATED"/>
    <property type="match status" value="1"/>
</dbReference>
<dbReference type="Proteomes" id="UP000676310">
    <property type="component" value="Unassembled WGS sequence"/>
</dbReference>
<dbReference type="GO" id="GO:0000329">
    <property type="term" value="C:fungal-type vacuole membrane"/>
    <property type="evidence" value="ECO:0007669"/>
    <property type="project" value="TreeGrafter"/>
</dbReference>
<dbReference type="EC" id="3.5.1.1" evidence="4"/>
<evidence type="ECO:0000256" key="11">
    <source>
        <dbReference type="PIRSR" id="PIRSR001220-1"/>
    </source>
</evidence>
<dbReference type="Gene3D" id="3.40.50.1170">
    <property type="entry name" value="L-asparaginase, N-terminal domain"/>
    <property type="match status" value="1"/>
</dbReference>
<evidence type="ECO:0000256" key="4">
    <source>
        <dbReference type="ARBA" id="ARBA00012920"/>
    </source>
</evidence>
<dbReference type="Gene3D" id="1.10.4160.10">
    <property type="entry name" value="Hydantoin permease"/>
    <property type="match status" value="1"/>
</dbReference>
<dbReference type="GO" id="GO:0005886">
    <property type="term" value="C:plasma membrane"/>
    <property type="evidence" value="ECO:0007669"/>
    <property type="project" value="TreeGrafter"/>
</dbReference>
<comment type="caution">
    <text evidence="15">The sequence shown here is derived from an EMBL/GenBank/DDBJ whole genome shotgun (WGS) entry which is preliminary data.</text>
</comment>
<feature type="transmembrane region" description="Helical" evidence="12">
    <location>
        <begin position="376"/>
        <end position="394"/>
    </location>
</feature>
<keyword evidence="5" id="KW-0813">Transport</keyword>
<dbReference type="FunFam" id="3.40.50.1170:FF:000001">
    <property type="entry name" value="L-asparaginase 2"/>
    <property type="match status" value="1"/>
</dbReference>
<protein>
    <recommendedName>
        <fullName evidence="4">asparaginase</fullName>
        <ecNumber evidence="4">3.5.1.1</ecNumber>
    </recommendedName>
</protein>
<dbReference type="CDD" id="cd08964">
    <property type="entry name" value="L-asparaginase_II"/>
    <property type="match status" value="1"/>
</dbReference>
<feature type="transmembrane region" description="Helical" evidence="12">
    <location>
        <begin position="148"/>
        <end position="172"/>
    </location>
</feature>
<dbReference type="OrthoDB" id="5428495at2759"/>
<proteinExistence type="inferred from homology"/>
<feature type="transmembrane region" description="Helical" evidence="12">
    <location>
        <begin position="335"/>
        <end position="355"/>
    </location>
</feature>
<feature type="transmembrane region" description="Helical" evidence="12">
    <location>
        <begin position="104"/>
        <end position="127"/>
    </location>
</feature>
<evidence type="ECO:0000256" key="9">
    <source>
        <dbReference type="ARBA" id="ARBA00023136"/>
    </source>
</evidence>
<evidence type="ECO:0000313" key="15">
    <source>
        <dbReference type="EMBL" id="CAG5179458.1"/>
    </source>
</evidence>
<dbReference type="SUPFAM" id="SSF53774">
    <property type="entry name" value="Glutaminase/Asparaginase"/>
    <property type="match status" value="1"/>
</dbReference>
<organism evidence="15 16">
    <name type="scientific">Alternaria atra</name>
    <dbReference type="NCBI Taxonomy" id="119953"/>
    <lineage>
        <taxon>Eukaryota</taxon>
        <taxon>Fungi</taxon>
        <taxon>Dikarya</taxon>
        <taxon>Ascomycota</taxon>
        <taxon>Pezizomycotina</taxon>
        <taxon>Dothideomycetes</taxon>
        <taxon>Pleosporomycetidae</taxon>
        <taxon>Pleosporales</taxon>
        <taxon>Pleosporineae</taxon>
        <taxon>Pleosporaceae</taxon>
        <taxon>Alternaria</taxon>
        <taxon>Alternaria sect. Ulocladioides</taxon>
    </lineage>
</organism>
<dbReference type="Pfam" id="PF02133">
    <property type="entry name" value="Transp_cyt_pur"/>
    <property type="match status" value="1"/>
</dbReference>
<keyword evidence="7" id="KW-0378">Hydrolase</keyword>
<keyword evidence="16" id="KW-1185">Reference proteome</keyword>